<proteinExistence type="predicted"/>
<dbReference type="EMBL" id="MN739139">
    <property type="protein sequence ID" value="QHS90458.1"/>
    <property type="molecule type" value="Genomic_DNA"/>
</dbReference>
<accession>A0A6C0BGD2</accession>
<organism evidence="1">
    <name type="scientific">viral metagenome</name>
    <dbReference type="NCBI Taxonomy" id="1070528"/>
    <lineage>
        <taxon>unclassified sequences</taxon>
        <taxon>metagenomes</taxon>
        <taxon>organismal metagenomes</taxon>
    </lineage>
</organism>
<evidence type="ECO:0000313" key="1">
    <source>
        <dbReference type="EMBL" id="QHS90458.1"/>
    </source>
</evidence>
<sequence>MYACIMPKTTNITFFDEMRNCYNRGCSYYSFRRHNRDNNLSIKQFGKILGKDIQVRKKYMKDGELDNVDMYLFINNKLQGSDIDTVLFGVPVHIENVDADLYVFSL</sequence>
<protein>
    <submittedName>
        <fullName evidence="1">Uncharacterized protein</fullName>
    </submittedName>
</protein>
<reference evidence="1" key="1">
    <citation type="journal article" date="2020" name="Nature">
        <title>Giant virus diversity and host interactions through global metagenomics.</title>
        <authorList>
            <person name="Schulz F."/>
            <person name="Roux S."/>
            <person name="Paez-Espino D."/>
            <person name="Jungbluth S."/>
            <person name="Walsh D.A."/>
            <person name="Denef V.J."/>
            <person name="McMahon K.D."/>
            <person name="Konstantinidis K.T."/>
            <person name="Eloe-Fadrosh E.A."/>
            <person name="Kyrpides N.C."/>
            <person name="Woyke T."/>
        </authorList>
    </citation>
    <scope>NUCLEOTIDE SEQUENCE</scope>
    <source>
        <strain evidence="1">GVMAG-M-3300010160-60</strain>
    </source>
</reference>
<dbReference type="AlphaFoldDB" id="A0A6C0BGD2"/>
<name>A0A6C0BGD2_9ZZZZ</name>